<name>A0A1X7U4Q0_AMPQE</name>
<proteinExistence type="predicted"/>
<accession>A0A1X7U4Q0</accession>
<dbReference type="InParanoid" id="A0A1X7U4Q0"/>
<evidence type="ECO:0000313" key="1">
    <source>
        <dbReference type="EnsemblMetazoa" id="Aqu2.1.22633_001"/>
    </source>
</evidence>
<dbReference type="EnsemblMetazoa" id="Aqu2.1.22633_001">
    <property type="protein sequence ID" value="Aqu2.1.22633_001"/>
    <property type="gene ID" value="Aqu2.1.22633"/>
</dbReference>
<dbReference type="OrthoDB" id="5977701at2759"/>
<sequence>LEYKKRHDNVARYIHWELLGHFSIERSERWYEDKPEGVIEHNGVKVMWDFMVQCDRYIEHRKPDILIIDLVQRRGWIIDVAIPVDCRVTKKEEKINKYQHLRLEIIRLWSLRQVDIIPVVVGALGAVSRNIERWLEKLGVVIRLEHIQKTVLLGTANIIRRTIQ</sequence>
<dbReference type="PANTHER" id="PTHR35450">
    <property type="entry name" value="REVERSE TRANSCRIPTASE DOMAIN-CONTAINING PROTEIN"/>
    <property type="match status" value="1"/>
</dbReference>
<organism evidence="1">
    <name type="scientific">Amphimedon queenslandica</name>
    <name type="common">Sponge</name>
    <dbReference type="NCBI Taxonomy" id="400682"/>
    <lineage>
        <taxon>Eukaryota</taxon>
        <taxon>Metazoa</taxon>
        <taxon>Porifera</taxon>
        <taxon>Demospongiae</taxon>
        <taxon>Heteroscleromorpha</taxon>
        <taxon>Haplosclerida</taxon>
        <taxon>Niphatidae</taxon>
        <taxon>Amphimedon</taxon>
    </lineage>
</organism>
<reference evidence="1" key="1">
    <citation type="submission" date="2017-05" db="UniProtKB">
        <authorList>
            <consortium name="EnsemblMetazoa"/>
        </authorList>
    </citation>
    <scope>IDENTIFICATION</scope>
</reference>
<dbReference type="eggNOG" id="ENOG502S0E1">
    <property type="taxonomic scope" value="Eukaryota"/>
</dbReference>
<protein>
    <submittedName>
        <fullName evidence="1">Uncharacterized protein</fullName>
    </submittedName>
</protein>
<dbReference type="AlphaFoldDB" id="A0A1X7U4Q0"/>
<dbReference type="PANTHER" id="PTHR35450:SF2">
    <property type="entry name" value="REVERSE TRANSCRIPTASE DOMAIN-CONTAINING PROTEIN"/>
    <property type="match status" value="1"/>
</dbReference>